<comment type="caution">
    <text evidence="4">The sequence shown here is derived from an EMBL/GenBank/DDBJ whole genome shotgun (WGS) entry which is preliminary data.</text>
</comment>
<evidence type="ECO:0000256" key="1">
    <source>
        <dbReference type="PROSITE-ProRule" id="PRU00339"/>
    </source>
</evidence>
<feature type="region of interest" description="Disordered" evidence="2">
    <location>
        <begin position="176"/>
        <end position="210"/>
    </location>
</feature>
<dbReference type="PROSITE" id="PS51257">
    <property type="entry name" value="PROKAR_LIPOPROTEIN"/>
    <property type="match status" value="1"/>
</dbReference>
<evidence type="ECO:0000313" key="4">
    <source>
        <dbReference type="EMBL" id="MFK9089917.1"/>
    </source>
</evidence>
<evidence type="ECO:0000256" key="3">
    <source>
        <dbReference type="SAM" id="SignalP"/>
    </source>
</evidence>
<evidence type="ECO:0000313" key="5">
    <source>
        <dbReference type="Proteomes" id="UP001623041"/>
    </source>
</evidence>
<keyword evidence="1" id="KW-0802">TPR repeat</keyword>
<dbReference type="InterPro" id="IPR011990">
    <property type="entry name" value="TPR-like_helical_dom_sf"/>
</dbReference>
<proteinExistence type="predicted"/>
<keyword evidence="3" id="KW-0732">Signal</keyword>
<feature type="signal peptide" evidence="3">
    <location>
        <begin position="1"/>
        <end position="21"/>
    </location>
</feature>
<name>A0ABW8RB65_9BACI</name>
<dbReference type="Proteomes" id="UP001623041">
    <property type="component" value="Unassembled WGS sequence"/>
</dbReference>
<sequence length="283" mass="31718">MKKIALLILTVLILSACTPKAYTESFDAGKAALQKGDYDQAINKFENALEEKETDEAKNYLHFAQTLQESRTLFNSGNFDAAIYSIKKLLKEKASEKLGGKVTKQANALLKEIQQAKTVSVTMKEKMIKGKTLLEDNQFDQAAAVFKEVAETTNLPDVAEIETMAKDATALLAETTKKKNSAEQEKQQQDETAKKKEEEKQKQEEATKTLTKEQAVDLVKKYLNITSEQNVKVVYDHDADNGDYVIHVYEFVVDNPSTGEGHTVTWGWYGVNKQTKAVYDAMQ</sequence>
<dbReference type="RefSeq" id="WP_406578642.1">
    <property type="nucleotide sequence ID" value="NZ_JBJHQH010000001.1"/>
</dbReference>
<dbReference type="EMBL" id="JBJHQH010000001">
    <property type="protein sequence ID" value="MFK9089917.1"/>
    <property type="molecule type" value="Genomic_DNA"/>
</dbReference>
<accession>A0ABW8RB65</accession>
<feature type="repeat" description="TPR" evidence="1">
    <location>
        <begin position="22"/>
        <end position="55"/>
    </location>
</feature>
<dbReference type="PROSITE" id="PS50005">
    <property type="entry name" value="TPR"/>
    <property type="match status" value="1"/>
</dbReference>
<reference evidence="4 5" key="1">
    <citation type="submission" date="2024-11" db="EMBL/GenBank/DDBJ databases">
        <authorList>
            <person name="Lucas J.A."/>
        </authorList>
    </citation>
    <scope>NUCLEOTIDE SEQUENCE [LARGE SCALE GENOMIC DNA]</scope>
    <source>
        <strain evidence="4 5">Z 5.4</strain>
    </source>
</reference>
<dbReference type="Pfam" id="PF13432">
    <property type="entry name" value="TPR_16"/>
    <property type="match status" value="1"/>
</dbReference>
<dbReference type="Gene3D" id="1.25.40.10">
    <property type="entry name" value="Tetratricopeptide repeat domain"/>
    <property type="match status" value="1"/>
</dbReference>
<keyword evidence="5" id="KW-1185">Reference proteome</keyword>
<dbReference type="InterPro" id="IPR019734">
    <property type="entry name" value="TPR_rpt"/>
</dbReference>
<gene>
    <name evidence="4" type="ORF">ACJEBI_00280</name>
</gene>
<feature type="chain" id="PRO_5045341576" evidence="3">
    <location>
        <begin position="22"/>
        <end position="283"/>
    </location>
</feature>
<evidence type="ECO:0000256" key="2">
    <source>
        <dbReference type="SAM" id="MobiDB-lite"/>
    </source>
</evidence>
<protein>
    <submittedName>
        <fullName evidence="4">Tetratricopeptide repeat protein</fullName>
    </submittedName>
</protein>
<organism evidence="4 5">
    <name type="scientific">Bacillus salipaludis</name>
    <dbReference type="NCBI Taxonomy" id="2547811"/>
    <lineage>
        <taxon>Bacteria</taxon>
        <taxon>Bacillati</taxon>
        <taxon>Bacillota</taxon>
        <taxon>Bacilli</taxon>
        <taxon>Bacillales</taxon>
        <taxon>Bacillaceae</taxon>
        <taxon>Bacillus</taxon>
    </lineage>
</organism>
<dbReference type="SUPFAM" id="SSF48452">
    <property type="entry name" value="TPR-like"/>
    <property type="match status" value="1"/>
</dbReference>